<reference evidence="1" key="2">
    <citation type="journal article" date="2015" name="Fish Shellfish Immunol.">
        <title>Early steps in the European eel (Anguilla anguilla)-Vibrio vulnificus interaction in the gills: Role of the RtxA13 toxin.</title>
        <authorList>
            <person name="Callol A."/>
            <person name="Pajuelo D."/>
            <person name="Ebbesson L."/>
            <person name="Teles M."/>
            <person name="MacKenzie S."/>
            <person name="Amaro C."/>
        </authorList>
    </citation>
    <scope>NUCLEOTIDE SEQUENCE</scope>
</reference>
<sequence length="25" mass="2999">MTVSWQERRELANWGVHTTRGRGDR</sequence>
<proteinExistence type="predicted"/>
<organism evidence="1">
    <name type="scientific">Anguilla anguilla</name>
    <name type="common">European freshwater eel</name>
    <name type="synonym">Muraena anguilla</name>
    <dbReference type="NCBI Taxonomy" id="7936"/>
    <lineage>
        <taxon>Eukaryota</taxon>
        <taxon>Metazoa</taxon>
        <taxon>Chordata</taxon>
        <taxon>Craniata</taxon>
        <taxon>Vertebrata</taxon>
        <taxon>Euteleostomi</taxon>
        <taxon>Actinopterygii</taxon>
        <taxon>Neopterygii</taxon>
        <taxon>Teleostei</taxon>
        <taxon>Anguilliformes</taxon>
        <taxon>Anguillidae</taxon>
        <taxon>Anguilla</taxon>
    </lineage>
</organism>
<dbReference type="EMBL" id="GBXM01031857">
    <property type="protein sequence ID" value="JAH76720.1"/>
    <property type="molecule type" value="Transcribed_RNA"/>
</dbReference>
<reference evidence="1" key="1">
    <citation type="submission" date="2014-11" db="EMBL/GenBank/DDBJ databases">
        <authorList>
            <person name="Amaro Gonzalez C."/>
        </authorList>
    </citation>
    <scope>NUCLEOTIDE SEQUENCE</scope>
</reference>
<accession>A0A0E9S7M2</accession>
<dbReference type="AlphaFoldDB" id="A0A0E9S7M2"/>
<dbReference type="EMBL" id="GBXM01072049">
    <property type="protein sequence ID" value="JAH36528.1"/>
    <property type="molecule type" value="Transcribed_RNA"/>
</dbReference>
<protein>
    <submittedName>
        <fullName evidence="1">Uncharacterized protein</fullName>
    </submittedName>
</protein>
<name>A0A0E9S7M2_ANGAN</name>
<evidence type="ECO:0000313" key="1">
    <source>
        <dbReference type="EMBL" id="JAH36528.1"/>
    </source>
</evidence>